<name>A0A2T5KAD6_9RHOB</name>
<reference evidence="7 8" key="1">
    <citation type="submission" date="2018-04" db="EMBL/GenBank/DDBJ databases">
        <title>Genomic Encyclopedia of Type Strains, Phase III (KMG-III): the genomes of soil and plant-associated and newly described type strains.</title>
        <authorList>
            <person name="Whitman W."/>
        </authorList>
    </citation>
    <scope>NUCLEOTIDE SEQUENCE [LARGE SCALE GENOMIC DNA]</scope>
    <source>
        <strain evidence="7 8">KA25</strain>
    </source>
</reference>
<dbReference type="SMART" id="SM00345">
    <property type="entry name" value="HTH_GNTR"/>
    <property type="match status" value="1"/>
</dbReference>
<dbReference type="Proteomes" id="UP000244060">
    <property type="component" value="Unassembled WGS sequence"/>
</dbReference>
<keyword evidence="8" id="KW-1185">Reference proteome</keyword>
<dbReference type="SMART" id="SM00419">
    <property type="entry name" value="HTH_CRP"/>
    <property type="match status" value="1"/>
</dbReference>
<evidence type="ECO:0000313" key="8">
    <source>
        <dbReference type="Proteomes" id="UP000244060"/>
    </source>
</evidence>
<gene>
    <name evidence="7" type="ORF">C8J28_105214</name>
</gene>
<dbReference type="Pfam" id="PF00392">
    <property type="entry name" value="GntR"/>
    <property type="match status" value="1"/>
</dbReference>
<dbReference type="InterPro" id="IPR036390">
    <property type="entry name" value="WH_DNA-bd_sf"/>
</dbReference>
<evidence type="ECO:0000256" key="5">
    <source>
        <dbReference type="ARBA" id="ARBA00023163"/>
    </source>
</evidence>
<dbReference type="InterPro" id="IPR015421">
    <property type="entry name" value="PyrdxlP-dep_Trfase_major"/>
</dbReference>
<dbReference type="GO" id="GO:0003700">
    <property type="term" value="F:DNA-binding transcription factor activity"/>
    <property type="evidence" value="ECO:0007669"/>
    <property type="project" value="InterPro"/>
</dbReference>
<sequence>MQNDMIGVSMAIMTIWMPNPDTLSRPAYLSLAEQFARAIEGGHLPPGARLLPQRKLADRLGLSLQTVSRAYDELIRRGLIQGEVGRGSFVLGPGGEARQPYLPERPGEVIDLSILKPVVETLHMDRLREGFAWLADNLAAASALSFRPNMVMPHHRAVAVDWLNGLGVPAEPSGIVLTNGATPAITAAVMSAAPPGAGIAAAALTHHTLKPLCTYLGLHLEGLAIDAHGLIPAALDEAARRGQIRAVYLQPNVINPLAVMMPADRRAELVEVIRRHDLAIIENDILNMMIADRAPAFATLAPERTLYICGFTKITVPGLRLAYLHAPPRFATAAANRHLVSNWMATPPMADLLSHWVTDGTVAELAAWQARAMADRHALACEVLGAQMPVCHPNSLHLWLPLPEGWTEEAFVEQARFMGLGVAAGHAFRASDKAPPQAIRVSLGSTRAEDLRRGLSLIAGLLKDTPEPPLPTI</sequence>
<dbReference type="EMBL" id="QAOT01000005">
    <property type="protein sequence ID" value="PTR19373.1"/>
    <property type="molecule type" value="Genomic_DNA"/>
</dbReference>
<evidence type="ECO:0000313" key="7">
    <source>
        <dbReference type="EMBL" id="PTR19373.1"/>
    </source>
</evidence>
<feature type="domain" description="HTH gntR-type" evidence="6">
    <location>
        <begin position="25"/>
        <end position="93"/>
    </location>
</feature>
<dbReference type="InterPro" id="IPR004839">
    <property type="entry name" value="Aminotransferase_I/II_large"/>
</dbReference>
<dbReference type="CDD" id="cd07377">
    <property type="entry name" value="WHTH_GntR"/>
    <property type="match status" value="1"/>
</dbReference>
<dbReference type="InterPro" id="IPR015422">
    <property type="entry name" value="PyrdxlP-dep_Trfase_small"/>
</dbReference>
<dbReference type="SUPFAM" id="SSF53383">
    <property type="entry name" value="PLP-dependent transferases"/>
    <property type="match status" value="1"/>
</dbReference>
<dbReference type="Gene3D" id="1.10.10.10">
    <property type="entry name" value="Winged helix-like DNA-binding domain superfamily/Winged helix DNA-binding domain"/>
    <property type="match status" value="1"/>
</dbReference>
<dbReference type="Gene3D" id="3.90.1150.10">
    <property type="entry name" value="Aspartate Aminotransferase, domain 1"/>
    <property type="match status" value="1"/>
</dbReference>
<dbReference type="InterPro" id="IPR015424">
    <property type="entry name" value="PyrdxlP-dep_Trfase"/>
</dbReference>
<dbReference type="InterPro" id="IPR000524">
    <property type="entry name" value="Tscrpt_reg_HTH_GntR"/>
</dbReference>
<proteinExistence type="inferred from homology"/>
<dbReference type="AlphaFoldDB" id="A0A2T5KAD6"/>
<evidence type="ECO:0000256" key="3">
    <source>
        <dbReference type="ARBA" id="ARBA00023015"/>
    </source>
</evidence>
<dbReference type="SUPFAM" id="SSF46785">
    <property type="entry name" value="Winged helix' DNA-binding domain"/>
    <property type="match status" value="1"/>
</dbReference>
<organism evidence="7 8">
    <name type="scientific">Cereibacter azotoformans</name>
    <dbReference type="NCBI Taxonomy" id="43057"/>
    <lineage>
        <taxon>Bacteria</taxon>
        <taxon>Pseudomonadati</taxon>
        <taxon>Pseudomonadota</taxon>
        <taxon>Alphaproteobacteria</taxon>
        <taxon>Rhodobacterales</taxon>
        <taxon>Paracoccaceae</taxon>
        <taxon>Cereibacter</taxon>
    </lineage>
</organism>
<evidence type="ECO:0000256" key="1">
    <source>
        <dbReference type="ARBA" id="ARBA00005384"/>
    </source>
</evidence>
<dbReference type="Pfam" id="PF00155">
    <property type="entry name" value="Aminotran_1_2"/>
    <property type="match status" value="1"/>
</dbReference>
<dbReference type="InterPro" id="IPR036388">
    <property type="entry name" value="WH-like_DNA-bd_sf"/>
</dbReference>
<dbReference type="PROSITE" id="PS50949">
    <property type="entry name" value="HTH_GNTR"/>
    <property type="match status" value="1"/>
</dbReference>
<keyword evidence="2" id="KW-0663">Pyridoxal phosphate</keyword>
<dbReference type="InterPro" id="IPR051446">
    <property type="entry name" value="HTH_trans_reg/aminotransferase"/>
</dbReference>
<evidence type="ECO:0000259" key="6">
    <source>
        <dbReference type="PROSITE" id="PS50949"/>
    </source>
</evidence>
<keyword evidence="5" id="KW-0804">Transcription</keyword>
<dbReference type="GO" id="GO:0030170">
    <property type="term" value="F:pyridoxal phosphate binding"/>
    <property type="evidence" value="ECO:0007669"/>
    <property type="project" value="InterPro"/>
</dbReference>
<dbReference type="PANTHER" id="PTHR46577:SF1">
    <property type="entry name" value="HTH-TYPE TRANSCRIPTIONAL REGULATORY PROTEIN GABR"/>
    <property type="match status" value="1"/>
</dbReference>
<keyword evidence="4" id="KW-0238">DNA-binding</keyword>
<evidence type="ECO:0000256" key="4">
    <source>
        <dbReference type="ARBA" id="ARBA00023125"/>
    </source>
</evidence>
<dbReference type="InterPro" id="IPR012318">
    <property type="entry name" value="HTH_CRP"/>
</dbReference>
<dbReference type="PANTHER" id="PTHR46577">
    <property type="entry name" value="HTH-TYPE TRANSCRIPTIONAL REGULATORY PROTEIN GABR"/>
    <property type="match status" value="1"/>
</dbReference>
<comment type="caution">
    <text evidence="7">The sequence shown here is derived from an EMBL/GenBank/DDBJ whole genome shotgun (WGS) entry which is preliminary data.</text>
</comment>
<comment type="similarity">
    <text evidence="1">In the C-terminal section; belongs to the class-I pyridoxal-phosphate-dependent aminotransferase family.</text>
</comment>
<dbReference type="GO" id="GO:0003677">
    <property type="term" value="F:DNA binding"/>
    <property type="evidence" value="ECO:0007669"/>
    <property type="project" value="UniProtKB-KW"/>
</dbReference>
<dbReference type="CDD" id="cd00609">
    <property type="entry name" value="AAT_like"/>
    <property type="match status" value="1"/>
</dbReference>
<accession>A0A2T5KAD6</accession>
<protein>
    <submittedName>
        <fullName evidence="7">GntR family transcriptional regulator</fullName>
    </submittedName>
</protein>
<evidence type="ECO:0000256" key="2">
    <source>
        <dbReference type="ARBA" id="ARBA00022898"/>
    </source>
</evidence>
<dbReference type="Gene3D" id="3.40.640.10">
    <property type="entry name" value="Type I PLP-dependent aspartate aminotransferase-like (Major domain)"/>
    <property type="match status" value="1"/>
</dbReference>
<keyword evidence="3" id="KW-0805">Transcription regulation</keyword>